<protein>
    <submittedName>
        <fullName evidence="1">Uncharacterized protein</fullName>
    </submittedName>
</protein>
<proteinExistence type="predicted"/>
<feature type="non-terminal residue" evidence="1">
    <location>
        <position position="1"/>
    </location>
</feature>
<comment type="caution">
    <text evidence="1">The sequence shown here is derived from an EMBL/GenBank/DDBJ whole genome shotgun (WGS) entry which is preliminary data.</text>
</comment>
<gene>
    <name evidence="1" type="ORF">S01H4_38512</name>
</gene>
<sequence length="258" mass="30162">LEVFLNARENKSFEFKFIDSNLILVWLNYDIQDINSVSDKLYNTFDLFIKIPLLNKIERETVLKDFLEKNTKIVFDINDIVNYTENWEVKDILQLLKVGIFKHFLNSELNDTSNEITDVLIDLIVSGEFIPNIVTPNSNNKSKVELKEEYNQNKQVFPPQEPIDNYNFKDVSGIIQGIRESRISDFMLNQLYENAASKNYTELVLIIDKLAKKEPLEENEMKMIAKYPFILNDSPNRAQINLEKAKKRVDLIKQAFGK</sequence>
<dbReference type="AlphaFoldDB" id="X1B8V4"/>
<evidence type="ECO:0000313" key="1">
    <source>
        <dbReference type="EMBL" id="GAG92219.1"/>
    </source>
</evidence>
<reference evidence="1" key="1">
    <citation type="journal article" date="2014" name="Front. Microbiol.">
        <title>High frequency of phylogenetically diverse reductive dehalogenase-homologous genes in deep subseafloor sedimentary metagenomes.</title>
        <authorList>
            <person name="Kawai M."/>
            <person name="Futagami T."/>
            <person name="Toyoda A."/>
            <person name="Takaki Y."/>
            <person name="Nishi S."/>
            <person name="Hori S."/>
            <person name="Arai W."/>
            <person name="Tsubouchi T."/>
            <person name="Morono Y."/>
            <person name="Uchiyama I."/>
            <person name="Ito T."/>
            <person name="Fujiyama A."/>
            <person name="Inagaki F."/>
            <person name="Takami H."/>
        </authorList>
    </citation>
    <scope>NUCLEOTIDE SEQUENCE</scope>
    <source>
        <strain evidence="1">Expedition CK06-06</strain>
    </source>
</reference>
<dbReference type="EMBL" id="BART01020774">
    <property type="protein sequence ID" value="GAG92219.1"/>
    <property type="molecule type" value="Genomic_DNA"/>
</dbReference>
<name>X1B8V4_9ZZZZ</name>
<accession>X1B8V4</accession>
<organism evidence="1">
    <name type="scientific">marine sediment metagenome</name>
    <dbReference type="NCBI Taxonomy" id="412755"/>
    <lineage>
        <taxon>unclassified sequences</taxon>
        <taxon>metagenomes</taxon>
        <taxon>ecological metagenomes</taxon>
    </lineage>
</organism>